<dbReference type="InterPro" id="IPR036866">
    <property type="entry name" value="RibonucZ/Hydroxyglut_hydro"/>
</dbReference>
<proteinExistence type="inferred from homology"/>
<dbReference type="EMBL" id="BMPI01000029">
    <property type="protein sequence ID" value="GGM46982.1"/>
    <property type="molecule type" value="Genomic_DNA"/>
</dbReference>
<evidence type="ECO:0000313" key="8">
    <source>
        <dbReference type="EMBL" id="GGM46982.1"/>
    </source>
</evidence>
<accession>A0A917X0E8</accession>
<dbReference type="NCBIfam" id="TIGR02108">
    <property type="entry name" value="PQQ_syn_pqqB"/>
    <property type="match status" value="1"/>
</dbReference>
<dbReference type="AlphaFoldDB" id="A0A917X0E8"/>
<comment type="caution">
    <text evidence="8">The sequence shown here is derived from an EMBL/GenBank/DDBJ whole genome shotgun (WGS) entry which is preliminary data.</text>
</comment>
<organism evidence="8 9">
    <name type="scientific">Dactylosporangium sucinum</name>
    <dbReference type="NCBI Taxonomy" id="1424081"/>
    <lineage>
        <taxon>Bacteria</taxon>
        <taxon>Bacillati</taxon>
        <taxon>Actinomycetota</taxon>
        <taxon>Actinomycetes</taxon>
        <taxon>Micromonosporales</taxon>
        <taxon>Micromonosporaceae</taxon>
        <taxon>Dactylosporangium</taxon>
    </lineage>
</organism>
<comment type="similarity">
    <text evidence="2 6">Belongs to the PqqB family.</text>
</comment>
<dbReference type="Pfam" id="PF12706">
    <property type="entry name" value="Lactamase_B_2"/>
    <property type="match status" value="1"/>
</dbReference>
<dbReference type="Proteomes" id="UP000642070">
    <property type="component" value="Unassembled WGS sequence"/>
</dbReference>
<dbReference type="SUPFAM" id="SSF56281">
    <property type="entry name" value="Metallo-hydrolase/oxidoreductase"/>
    <property type="match status" value="1"/>
</dbReference>
<evidence type="ECO:0000256" key="2">
    <source>
        <dbReference type="ARBA" id="ARBA00008481"/>
    </source>
</evidence>
<keyword evidence="4 6" id="KW-0813">Transport</keyword>
<dbReference type="RefSeq" id="WP_190252913.1">
    <property type="nucleotide sequence ID" value="NZ_BMPI01000029.1"/>
</dbReference>
<reference evidence="8" key="2">
    <citation type="submission" date="2020-09" db="EMBL/GenBank/DDBJ databases">
        <authorList>
            <person name="Sun Q."/>
            <person name="Ohkuma M."/>
        </authorList>
    </citation>
    <scope>NUCLEOTIDE SEQUENCE</scope>
    <source>
        <strain evidence="8">JCM 19831</strain>
    </source>
</reference>
<evidence type="ECO:0000256" key="3">
    <source>
        <dbReference type="ARBA" id="ARBA00015084"/>
    </source>
</evidence>
<evidence type="ECO:0000256" key="6">
    <source>
        <dbReference type="HAMAP-Rule" id="MF_00653"/>
    </source>
</evidence>
<dbReference type="GO" id="GO:0018189">
    <property type="term" value="P:pyrroloquinoline quinone biosynthetic process"/>
    <property type="evidence" value="ECO:0007669"/>
    <property type="project" value="UniProtKB-UniRule"/>
</dbReference>
<name>A0A917X0E8_9ACTN</name>
<protein>
    <recommendedName>
        <fullName evidence="3 6">Coenzyme PQQ synthesis protein B</fullName>
    </recommendedName>
    <alternativeName>
        <fullName evidence="6">Pyrroloquinoline quinone biosynthesis protein B</fullName>
    </alternativeName>
</protein>
<dbReference type="HAMAP" id="MF_00653">
    <property type="entry name" value="PQQ_syn_PqqB"/>
    <property type="match status" value="1"/>
</dbReference>
<comment type="pathway">
    <text evidence="1 6">Cofactor biosynthesis; pyrroloquinoline quinone biosynthesis.</text>
</comment>
<evidence type="ECO:0000256" key="1">
    <source>
        <dbReference type="ARBA" id="ARBA00004886"/>
    </source>
</evidence>
<keyword evidence="5 6" id="KW-0884">PQQ biosynthesis</keyword>
<evidence type="ECO:0000259" key="7">
    <source>
        <dbReference type="Pfam" id="PF12706"/>
    </source>
</evidence>
<reference evidence="8" key="1">
    <citation type="journal article" date="2014" name="Int. J. Syst. Evol. Microbiol.">
        <title>Complete genome sequence of Corynebacterium casei LMG S-19264T (=DSM 44701T), isolated from a smear-ripened cheese.</title>
        <authorList>
            <consortium name="US DOE Joint Genome Institute (JGI-PGF)"/>
            <person name="Walter F."/>
            <person name="Albersmeier A."/>
            <person name="Kalinowski J."/>
            <person name="Ruckert C."/>
        </authorList>
    </citation>
    <scope>NUCLEOTIDE SEQUENCE</scope>
    <source>
        <strain evidence="8">JCM 19831</strain>
    </source>
</reference>
<keyword evidence="9" id="KW-1185">Reference proteome</keyword>
<sequence>MRVRILGSAAGGGVPQWNCACAGCVAARRAGIDRTQDGVAVTGDGTAWYLVNASPDLRTQLLSAGDLEPGPGRRDTPIRGVLLTTAELDHTAGLLGLREATRLDLYATGTVLAALPVLPILRRYTDLRVHELPTGAPLALDGGLTVRALVVGTKVPRYADGRPDDAWVCALRIGDERTGRAFVYATCLPAWTEDFDAFLGGADAALLDGTFRTADEPLRAAGLTRTPREMGHLPITDALPRLRRHPGVRVLFGHLNNTNHLASGGAAAGVEVAEDGQELVL</sequence>
<dbReference type="Gene3D" id="3.60.15.10">
    <property type="entry name" value="Ribonuclease Z/Hydroxyacylglutathione hydrolase-like"/>
    <property type="match status" value="1"/>
</dbReference>
<dbReference type="InterPro" id="IPR001279">
    <property type="entry name" value="Metallo-B-lactamas"/>
</dbReference>
<feature type="domain" description="Metallo-beta-lactamase" evidence="7">
    <location>
        <begin position="48"/>
        <end position="254"/>
    </location>
</feature>
<evidence type="ECO:0000256" key="4">
    <source>
        <dbReference type="ARBA" id="ARBA00022448"/>
    </source>
</evidence>
<dbReference type="InterPro" id="IPR011842">
    <property type="entry name" value="PQQ_synth_PqqB"/>
</dbReference>
<evidence type="ECO:0000313" key="9">
    <source>
        <dbReference type="Proteomes" id="UP000642070"/>
    </source>
</evidence>
<gene>
    <name evidence="6 8" type="primary">pqqB</name>
    <name evidence="8" type="ORF">GCM10007977_055790</name>
</gene>
<comment type="function">
    <text evidence="6">May be involved in the transport of PQQ or its precursor to the periplasm.</text>
</comment>
<evidence type="ECO:0000256" key="5">
    <source>
        <dbReference type="ARBA" id="ARBA00022905"/>
    </source>
</evidence>